<accession>A0A9D4S681</accession>
<evidence type="ECO:0000313" key="1">
    <source>
        <dbReference type="EMBL" id="KAH3892003.1"/>
    </source>
</evidence>
<reference evidence="1" key="1">
    <citation type="journal article" date="2019" name="bioRxiv">
        <title>The Genome of the Zebra Mussel, Dreissena polymorpha: A Resource for Invasive Species Research.</title>
        <authorList>
            <person name="McCartney M.A."/>
            <person name="Auch B."/>
            <person name="Kono T."/>
            <person name="Mallez S."/>
            <person name="Zhang Y."/>
            <person name="Obille A."/>
            <person name="Becker A."/>
            <person name="Abrahante J.E."/>
            <person name="Garbe J."/>
            <person name="Badalamenti J.P."/>
            <person name="Herman A."/>
            <person name="Mangelson H."/>
            <person name="Liachko I."/>
            <person name="Sullivan S."/>
            <person name="Sone E.D."/>
            <person name="Koren S."/>
            <person name="Silverstein K.A.T."/>
            <person name="Beckman K.B."/>
            <person name="Gohl D.M."/>
        </authorList>
    </citation>
    <scope>NUCLEOTIDE SEQUENCE</scope>
    <source>
        <strain evidence="1">Duluth1</strain>
        <tissue evidence="1">Whole animal</tissue>
    </source>
</reference>
<protein>
    <submittedName>
        <fullName evidence="1">Uncharacterized protein</fullName>
    </submittedName>
</protein>
<keyword evidence="2" id="KW-1185">Reference proteome</keyword>
<dbReference type="EMBL" id="JAIWYP010000001">
    <property type="protein sequence ID" value="KAH3892003.1"/>
    <property type="molecule type" value="Genomic_DNA"/>
</dbReference>
<comment type="caution">
    <text evidence="1">The sequence shown here is derived from an EMBL/GenBank/DDBJ whole genome shotgun (WGS) entry which is preliminary data.</text>
</comment>
<reference evidence="1" key="2">
    <citation type="submission" date="2020-11" db="EMBL/GenBank/DDBJ databases">
        <authorList>
            <person name="McCartney M.A."/>
            <person name="Auch B."/>
            <person name="Kono T."/>
            <person name="Mallez S."/>
            <person name="Becker A."/>
            <person name="Gohl D.M."/>
            <person name="Silverstein K.A.T."/>
            <person name="Koren S."/>
            <person name="Bechman K.B."/>
            <person name="Herman A."/>
            <person name="Abrahante J.E."/>
            <person name="Garbe J."/>
        </authorList>
    </citation>
    <scope>NUCLEOTIDE SEQUENCE</scope>
    <source>
        <strain evidence="1">Duluth1</strain>
        <tissue evidence="1">Whole animal</tissue>
    </source>
</reference>
<name>A0A9D4S681_DREPO</name>
<dbReference type="Proteomes" id="UP000828390">
    <property type="component" value="Unassembled WGS sequence"/>
</dbReference>
<dbReference type="AlphaFoldDB" id="A0A9D4S681"/>
<proteinExistence type="predicted"/>
<organism evidence="1 2">
    <name type="scientific">Dreissena polymorpha</name>
    <name type="common">Zebra mussel</name>
    <name type="synonym">Mytilus polymorpha</name>
    <dbReference type="NCBI Taxonomy" id="45954"/>
    <lineage>
        <taxon>Eukaryota</taxon>
        <taxon>Metazoa</taxon>
        <taxon>Spiralia</taxon>
        <taxon>Lophotrochozoa</taxon>
        <taxon>Mollusca</taxon>
        <taxon>Bivalvia</taxon>
        <taxon>Autobranchia</taxon>
        <taxon>Heteroconchia</taxon>
        <taxon>Euheterodonta</taxon>
        <taxon>Imparidentia</taxon>
        <taxon>Neoheterodontei</taxon>
        <taxon>Myida</taxon>
        <taxon>Dreissenoidea</taxon>
        <taxon>Dreissenidae</taxon>
        <taxon>Dreissena</taxon>
    </lineage>
</organism>
<gene>
    <name evidence="1" type="ORF">DPMN_016114</name>
</gene>
<sequence>MRGYIHSFGKVDKNCSYLLTIVRGCNKALYGEAASLSIAVLLIDQDVVFV</sequence>
<evidence type="ECO:0000313" key="2">
    <source>
        <dbReference type="Proteomes" id="UP000828390"/>
    </source>
</evidence>